<feature type="compositionally biased region" description="Basic and acidic residues" evidence="1">
    <location>
        <begin position="615"/>
        <end position="653"/>
    </location>
</feature>
<dbReference type="EMBL" id="JABANP010000047">
    <property type="protein sequence ID" value="KAF4693327.1"/>
    <property type="molecule type" value="Genomic_DNA"/>
</dbReference>
<evidence type="ECO:0000256" key="1">
    <source>
        <dbReference type="SAM" id="MobiDB-lite"/>
    </source>
</evidence>
<feature type="region of interest" description="Disordered" evidence="1">
    <location>
        <begin position="331"/>
        <end position="354"/>
    </location>
</feature>
<feature type="compositionally biased region" description="Low complexity" evidence="1">
    <location>
        <begin position="781"/>
        <end position="795"/>
    </location>
</feature>
<keyword evidence="2" id="KW-1133">Transmembrane helix</keyword>
<dbReference type="PANTHER" id="PTHR38696">
    <property type="entry name" value="MEDIATOR OF RNA POLYMERASE II TRANSCRIPTION SUBUNIT 13"/>
    <property type="match status" value="1"/>
</dbReference>
<feature type="region of interest" description="Disordered" evidence="1">
    <location>
        <begin position="408"/>
        <end position="427"/>
    </location>
</feature>
<keyword evidence="2" id="KW-0812">Transmembrane</keyword>
<gene>
    <name evidence="3" type="ORF">FOZ60_011307</name>
</gene>
<feature type="transmembrane region" description="Helical" evidence="2">
    <location>
        <begin position="1182"/>
        <end position="1205"/>
    </location>
</feature>
<dbReference type="OrthoDB" id="478427at2759"/>
<reference evidence="3 4" key="1">
    <citation type="submission" date="2020-04" db="EMBL/GenBank/DDBJ databases">
        <title>Perkinsus olseni comparative genomics.</title>
        <authorList>
            <person name="Bogema D.R."/>
        </authorList>
    </citation>
    <scope>NUCLEOTIDE SEQUENCE [LARGE SCALE GENOMIC DNA]</scope>
    <source>
        <strain evidence="3">00978-12</strain>
    </source>
</reference>
<dbReference type="Proteomes" id="UP000541610">
    <property type="component" value="Unassembled WGS sequence"/>
</dbReference>
<sequence>MPDEARDALVSTVRSGLETAWVVDEVEDSPDGVDLSLDTVPWISFGSDGVLARQAILGTLVSLEKVSGYRLVGTMRVADSRGLKPKMFFQSMPQKEGERAEYVGLSFNQEDRVRLFGPPHQGLDQFLVSAISGAIAAGWPRGCARQQECGEAEEWVLKGLPFDAFFKSRVDTRLLLSNILQVMWQQNFEIVGVVEGKLPVIYWRRPEKSGSGSVNKPENPVVSVMFNALTRSESPVWKDVLKEDSLYGRSIEFKLEDWPFLRKPVGSNAVLVTSILLNVVNAMASKQLFFTVMDQPAGSAGEGAGKAGFDLGKAPDLVRKPVDSDVHMVEAESVKAERSVSGSGEKSEGGTASELHKQVYLPPDPGAPAFSVMAPHRRPIAYDEYETDNGSSRILYLRSVLPTQPVLIPPGGQYRMPTSGGDTHFDEEERRRAAVKADAKRKELRAASVFGAEGIHLEVVHDNHSANRTEAASKGLPYRCSVWWYQQPNGGGRVDFDGGYQSDERVAVQAAAHAAITLKGIPLDDLLEKHSEGEEVIQFQEAKREVDDGGEQRTEYQFTAMVPGWAGGNKEEFIGGWHVSPMDAKNDSCQKVWSEIEAKEQAKRDRELADKLAKERAEREAKMREQLEKDREMREKLAKEQKEKMEREREARIKAAPVRTSAVAASYSEKRQLGQADGGGMPDKRQRVAAPPYDQQRPPMPGGGSTPRREPLPQQQQQPLRPYPSPLPSPYQQRLSYGQQQQQQRPPMQQQQQQPTAQPPTAAQPLGMPMPRPGFGSYGSPAAAPQWQQQQHAGPTMMSTPATAAYQSRSPLPPQPYAQSSRPANTGMMDMASRAAQMLVKQQPTAAATTAAAVPTFGRHAAMAPTPYPQQPSATTPLSAAQYSTPGQQQQYGMNYPAQQQQQAPKQQQASGGLGVYGGASSSSSSSGSMPYAGIYGQQQQQQAIPASSAQPGAYYSCWWPSEYAAALATYQKQMAEYAAKCSAYYAQQHQRQQQQQSDGRVMVAITDGYTAAALCSLCYHSPMGKDSPWTRLPVIGTIIGLCTGFVDNQAEHFKRRRSSYRLASFFKLKMNVSIIGLFLFIYFPFRMHTGFGPDNLLDECVQSSNTIVDGEALKFYTRDPPFVVSVTTRVTITQPGSVRKTGFGGVSTVLDTSCSMSTVAAVALLLVVPTITIAQIRSLEVYMFVVAAFYGLLLVVCFLMSFGFKFFSNLPVAELDLDQMTWRVGFLGGLCKHGPWIARFVLVVAGSLVVGLLIRMAAARECFGVTARTHNCINFQDDCVYNQLMNCR</sequence>
<feature type="transmembrane region" description="Helical" evidence="2">
    <location>
        <begin position="1030"/>
        <end position="1048"/>
    </location>
</feature>
<accession>A0A7J6PBQ5</accession>
<feature type="transmembrane region" description="Helical" evidence="2">
    <location>
        <begin position="1237"/>
        <end position="1255"/>
    </location>
</feature>
<feature type="compositionally biased region" description="Low complexity" evidence="1">
    <location>
        <begin position="339"/>
        <end position="353"/>
    </location>
</feature>
<protein>
    <submittedName>
        <fullName evidence="3">Uncharacterized protein</fullName>
    </submittedName>
</protein>
<feature type="transmembrane region" description="Helical" evidence="2">
    <location>
        <begin position="1069"/>
        <end position="1086"/>
    </location>
</feature>
<feature type="region of interest" description="Disordered" evidence="1">
    <location>
        <begin position="615"/>
        <end position="825"/>
    </location>
</feature>
<evidence type="ECO:0000313" key="3">
    <source>
        <dbReference type="EMBL" id="KAF4693327.1"/>
    </source>
</evidence>
<feature type="compositionally biased region" description="Low complexity" evidence="1">
    <location>
        <begin position="730"/>
        <end position="765"/>
    </location>
</feature>
<evidence type="ECO:0000256" key="2">
    <source>
        <dbReference type="SAM" id="Phobius"/>
    </source>
</evidence>
<keyword evidence="2" id="KW-0472">Membrane</keyword>
<name>A0A7J6PBQ5_PEROL</name>
<dbReference type="PANTHER" id="PTHR38696:SF1">
    <property type="entry name" value="MEDIATOR OF RNA POLYMERASE II TRANSCRIPTION SUBUNIT 13"/>
    <property type="match status" value="1"/>
</dbReference>
<comment type="caution">
    <text evidence="3">The sequence shown here is derived from an EMBL/GenBank/DDBJ whole genome shotgun (WGS) entry which is preliminary data.</text>
</comment>
<proteinExistence type="predicted"/>
<feature type="compositionally biased region" description="Polar residues" evidence="1">
    <location>
        <begin position="871"/>
        <end position="887"/>
    </location>
</feature>
<feature type="transmembrane region" description="Helical" evidence="2">
    <location>
        <begin position="1157"/>
        <end position="1175"/>
    </location>
</feature>
<feature type="compositionally biased region" description="Polar residues" evidence="1">
    <location>
        <begin position="797"/>
        <end position="810"/>
    </location>
</feature>
<evidence type="ECO:0000313" key="4">
    <source>
        <dbReference type="Proteomes" id="UP000541610"/>
    </source>
</evidence>
<feature type="compositionally biased region" description="Low complexity" evidence="1">
    <location>
        <begin position="888"/>
        <end position="911"/>
    </location>
</feature>
<feature type="region of interest" description="Disordered" evidence="1">
    <location>
        <begin position="862"/>
        <end position="922"/>
    </location>
</feature>
<organism evidence="3 4">
    <name type="scientific">Perkinsus olseni</name>
    <name type="common">Perkinsus atlanticus</name>
    <dbReference type="NCBI Taxonomy" id="32597"/>
    <lineage>
        <taxon>Eukaryota</taxon>
        <taxon>Sar</taxon>
        <taxon>Alveolata</taxon>
        <taxon>Perkinsozoa</taxon>
        <taxon>Perkinsea</taxon>
        <taxon>Perkinsida</taxon>
        <taxon>Perkinsidae</taxon>
        <taxon>Perkinsus</taxon>
    </lineage>
</organism>